<accession>A0A845HY08</accession>
<dbReference type="GO" id="GO:0008237">
    <property type="term" value="F:metallopeptidase activity"/>
    <property type="evidence" value="ECO:0007669"/>
    <property type="project" value="InterPro"/>
</dbReference>
<dbReference type="EMBL" id="WWCL01000001">
    <property type="protein sequence ID" value="MYN43786.1"/>
    <property type="molecule type" value="Genomic_DNA"/>
</dbReference>
<evidence type="ECO:0000256" key="1">
    <source>
        <dbReference type="SAM" id="SignalP"/>
    </source>
</evidence>
<keyword evidence="4" id="KW-1185">Reference proteome</keyword>
<feature type="chain" id="PRO_5032440953" evidence="1">
    <location>
        <begin position="34"/>
        <end position="496"/>
    </location>
</feature>
<evidence type="ECO:0000313" key="4">
    <source>
        <dbReference type="Proteomes" id="UP000444316"/>
    </source>
</evidence>
<proteinExistence type="predicted"/>
<sequence length="496" mass="54670">MPLFASRTPLRALVSALALACGLTALVPLTAQAAASAAAVAAASVKAVQPATVRVDYMHSGNALNENYALERVVIEPLPWPGDVRRAIDDTNRGNNMLEVVDSKTGELLYSRGFSTVFAEWRTTEEAQHANRGFQESVRFPKPDRPVRVRILKRDDRNAFSVVWTAEIDSDAMDVVRKLPAAPVKPIAIRVNGPSPQKVDLLIVGDGYTAAEMPKFEASARKLADHLFATSPFKERASDFNVWALALPTAESGVSRPSTGVHHASPLGTRYDIFGSERYVLTTDNRALRELAQYAPYEFIEILVNNETYGGGGIFGQFSTAAANNDWANYLFVHEFGHHFAGLADEYYTSPVAYQSGTARPEPWEPNATALRDPDHIKWKRFVAAGTPLPTPWPKQTYETASRAYQKERAALRAAQRPEAEMSALFKKDLAESTALFTPDPHYHSVGAFEGANYEASGYYRPQMQCIMFDRSEKFCAVCADAISTIIDLYSRPPAQ</sequence>
<dbReference type="InterPro" id="IPR024079">
    <property type="entry name" value="MetalloPept_cat_dom_sf"/>
</dbReference>
<dbReference type="Proteomes" id="UP000444316">
    <property type="component" value="Unassembled WGS sequence"/>
</dbReference>
<name>A0A845HY08_9BURK</name>
<dbReference type="Pfam" id="PF09471">
    <property type="entry name" value="Peptidase_M64"/>
    <property type="match status" value="1"/>
</dbReference>
<comment type="caution">
    <text evidence="3">The sequence shown here is derived from an EMBL/GenBank/DDBJ whole genome shotgun (WGS) entry which is preliminary data.</text>
</comment>
<dbReference type="InterPro" id="IPR019026">
    <property type="entry name" value="Peptidase_M64_IgA"/>
</dbReference>
<gene>
    <name evidence="3" type="ORF">GTP23_01725</name>
</gene>
<feature type="domain" description="Peptidase M64 N-terminal" evidence="2">
    <location>
        <begin position="47"/>
        <end position="164"/>
    </location>
</feature>
<organism evidence="3 4">
    <name type="scientific">Duganella fentianensis</name>
    <dbReference type="NCBI Taxonomy" id="2692177"/>
    <lineage>
        <taxon>Bacteria</taxon>
        <taxon>Pseudomonadati</taxon>
        <taxon>Pseudomonadota</taxon>
        <taxon>Betaproteobacteria</taxon>
        <taxon>Burkholderiales</taxon>
        <taxon>Oxalobacteraceae</taxon>
        <taxon>Telluria group</taxon>
        <taxon>Duganella</taxon>
    </lineage>
</organism>
<dbReference type="InterPro" id="IPR038171">
    <property type="entry name" value="M64_N_sf"/>
</dbReference>
<dbReference type="Gene3D" id="2.60.40.3250">
    <property type="entry name" value="Peptidase M64, N-terminal domain"/>
    <property type="match status" value="1"/>
</dbReference>
<dbReference type="InterPro" id="IPR032625">
    <property type="entry name" value="M64_N"/>
</dbReference>
<dbReference type="RefSeq" id="WP_161033600.1">
    <property type="nucleotide sequence ID" value="NZ_WWCL01000001.1"/>
</dbReference>
<dbReference type="Pfam" id="PF16217">
    <property type="entry name" value="M64_N"/>
    <property type="match status" value="1"/>
</dbReference>
<protein>
    <submittedName>
        <fullName evidence="3">Peptidase M64</fullName>
    </submittedName>
</protein>
<evidence type="ECO:0000259" key="2">
    <source>
        <dbReference type="Pfam" id="PF16217"/>
    </source>
</evidence>
<feature type="signal peptide" evidence="1">
    <location>
        <begin position="1"/>
        <end position="33"/>
    </location>
</feature>
<reference evidence="3" key="1">
    <citation type="submission" date="2019-12" db="EMBL/GenBank/DDBJ databases">
        <title>Novel species isolated from a subtropical stream in China.</title>
        <authorList>
            <person name="Lu H."/>
        </authorList>
    </citation>
    <scope>NUCLEOTIDE SEQUENCE [LARGE SCALE GENOMIC DNA]</scope>
    <source>
        <strain evidence="3">FT93W</strain>
    </source>
</reference>
<dbReference type="Gene3D" id="3.40.390.10">
    <property type="entry name" value="Collagenase (Catalytic Domain)"/>
    <property type="match status" value="1"/>
</dbReference>
<dbReference type="AlphaFoldDB" id="A0A845HY08"/>
<keyword evidence="1" id="KW-0732">Signal</keyword>
<evidence type="ECO:0000313" key="3">
    <source>
        <dbReference type="EMBL" id="MYN43786.1"/>
    </source>
</evidence>